<dbReference type="GeneID" id="100088344"/>
<dbReference type="InterPro" id="IPR037361">
    <property type="entry name" value="COMMD10"/>
</dbReference>
<dbReference type="CTD" id="51397"/>
<dbReference type="Proteomes" id="UP000002279">
    <property type="component" value="Chromosome X5"/>
</dbReference>
<accession>A0A6I8P7Y9</accession>
<dbReference type="Ensembl" id="ENSOANT00000074896.1">
    <property type="protein sequence ID" value="ENSOANP00000050034.1"/>
    <property type="gene ID" value="ENSOANG00000005802.3"/>
</dbReference>
<dbReference type="Pfam" id="PF21672">
    <property type="entry name" value="COMM_HN"/>
    <property type="match status" value="1"/>
</dbReference>
<protein>
    <submittedName>
        <fullName evidence="1">COMM domain containing 10</fullName>
    </submittedName>
</protein>
<dbReference type="AlphaFoldDB" id="A0A6I8P7Y9"/>
<gene>
    <name evidence="1" type="primary">COMMD10</name>
</gene>
<reference evidence="1" key="3">
    <citation type="submission" date="2025-09" db="UniProtKB">
        <authorList>
            <consortium name="Ensembl"/>
        </authorList>
    </citation>
    <scope>IDENTIFICATION</scope>
    <source>
        <strain evidence="1">Glennie</strain>
    </source>
</reference>
<proteinExistence type="predicted"/>
<reference evidence="1" key="2">
    <citation type="submission" date="2025-08" db="UniProtKB">
        <authorList>
            <consortium name="Ensembl"/>
        </authorList>
    </citation>
    <scope>IDENTIFICATION</scope>
    <source>
        <strain evidence="1">Glennie</strain>
    </source>
</reference>
<evidence type="ECO:0000313" key="2">
    <source>
        <dbReference type="Proteomes" id="UP000002279"/>
    </source>
</evidence>
<evidence type="ECO:0000313" key="1">
    <source>
        <dbReference type="Ensembl" id="ENSOANP00000050034.1"/>
    </source>
</evidence>
<dbReference type="PANTHER" id="PTHR12333:SF0">
    <property type="entry name" value="COMM DOMAIN-CONTAINING PROTEIN 10"/>
    <property type="match status" value="1"/>
</dbReference>
<reference evidence="1 2" key="1">
    <citation type="journal article" date="2008" name="Nature">
        <title>Genome analysis of the platypus reveals unique signatures of evolution.</title>
        <authorList>
            <person name="Warren W.C."/>
            <person name="Hillier L.W."/>
            <person name="Marshall Graves J.A."/>
            <person name="Birney E."/>
            <person name="Ponting C.P."/>
            <person name="Grutzner F."/>
            <person name="Belov K."/>
            <person name="Miller W."/>
            <person name="Clarke L."/>
            <person name="Chinwalla A.T."/>
            <person name="Yang S.P."/>
            <person name="Heger A."/>
            <person name="Locke D.P."/>
            <person name="Miethke P."/>
            <person name="Waters P.D."/>
            <person name="Veyrunes F."/>
            <person name="Fulton L."/>
            <person name="Fulton B."/>
            <person name="Graves T."/>
            <person name="Wallis J."/>
            <person name="Puente X.S."/>
            <person name="Lopez-Otin C."/>
            <person name="Ordonez G.R."/>
            <person name="Eichler E.E."/>
            <person name="Chen L."/>
            <person name="Cheng Z."/>
            <person name="Deakin J.E."/>
            <person name="Alsop A."/>
            <person name="Thompson K."/>
            <person name="Kirby P."/>
            <person name="Papenfuss A.T."/>
            <person name="Wakefield M.J."/>
            <person name="Olender T."/>
            <person name="Lancet D."/>
            <person name="Huttley G.A."/>
            <person name="Smit A.F."/>
            <person name="Pask A."/>
            <person name="Temple-Smith P."/>
            <person name="Batzer M.A."/>
            <person name="Walker J.A."/>
            <person name="Konkel M.K."/>
            <person name="Harris R.S."/>
            <person name="Whittington C.M."/>
            <person name="Wong E.S."/>
            <person name="Gemmell N.J."/>
            <person name="Buschiazzo E."/>
            <person name="Vargas Jentzsch I.M."/>
            <person name="Merkel A."/>
            <person name="Schmitz J."/>
            <person name="Zemann A."/>
            <person name="Churakov G."/>
            <person name="Kriegs J.O."/>
            <person name="Brosius J."/>
            <person name="Murchison E.P."/>
            <person name="Sachidanandam R."/>
            <person name="Smith C."/>
            <person name="Hannon G.J."/>
            <person name="Tsend-Ayush E."/>
            <person name="McMillan D."/>
            <person name="Attenborough R."/>
            <person name="Rens W."/>
            <person name="Ferguson-Smith M."/>
            <person name="Lefevre C.M."/>
            <person name="Sharp J.A."/>
            <person name="Nicholas K.R."/>
            <person name="Ray D.A."/>
            <person name="Kube M."/>
            <person name="Reinhardt R."/>
            <person name="Pringle T.H."/>
            <person name="Taylor J."/>
            <person name="Jones R.C."/>
            <person name="Nixon B."/>
            <person name="Dacheux J.L."/>
            <person name="Niwa H."/>
            <person name="Sekita Y."/>
            <person name="Huang X."/>
            <person name="Stark A."/>
            <person name="Kheradpour P."/>
            <person name="Kellis M."/>
            <person name="Flicek P."/>
            <person name="Chen Y."/>
            <person name="Webber C."/>
            <person name="Hardison R."/>
            <person name="Nelson J."/>
            <person name="Hallsworth-Pepin K."/>
            <person name="Delehaunty K."/>
            <person name="Markovic C."/>
            <person name="Minx P."/>
            <person name="Feng Y."/>
            <person name="Kremitzki C."/>
            <person name="Mitreva M."/>
            <person name="Glasscock J."/>
            <person name="Wylie T."/>
            <person name="Wohldmann P."/>
            <person name="Thiru P."/>
            <person name="Nhan M.N."/>
            <person name="Pohl C.S."/>
            <person name="Smith S.M."/>
            <person name="Hou S."/>
            <person name="Nefedov M."/>
            <person name="de Jong P.J."/>
            <person name="Renfree M.B."/>
            <person name="Mardis E.R."/>
            <person name="Wilson R.K."/>
        </authorList>
    </citation>
    <scope>NUCLEOTIDE SEQUENCE [LARGE SCALE GENOMIC DNA]</scope>
    <source>
        <strain evidence="1 2">Glennie</strain>
    </source>
</reference>
<organism evidence="1 2">
    <name type="scientific">Ornithorhynchus anatinus</name>
    <name type="common">Duckbill platypus</name>
    <dbReference type="NCBI Taxonomy" id="9258"/>
    <lineage>
        <taxon>Eukaryota</taxon>
        <taxon>Metazoa</taxon>
        <taxon>Chordata</taxon>
        <taxon>Craniata</taxon>
        <taxon>Vertebrata</taxon>
        <taxon>Euteleostomi</taxon>
        <taxon>Mammalia</taxon>
        <taxon>Monotremata</taxon>
        <taxon>Ornithorhynchidae</taxon>
        <taxon>Ornithorhynchus</taxon>
    </lineage>
</organism>
<dbReference type="RefSeq" id="XP_028911527.1">
    <property type="nucleotide sequence ID" value="XM_029055694.2"/>
</dbReference>
<dbReference type="GeneTree" id="ENSGT00390000001500"/>
<dbReference type="PANTHER" id="PTHR12333">
    <property type="entry name" value="COMM DOMAIN CONTAINING PROTEIN 10"/>
    <property type="match status" value="1"/>
</dbReference>
<name>A0A6I8P7Y9_ORNAN</name>
<keyword evidence="2" id="KW-1185">Reference proteome</keyword>
<dbReference type="Bgee" id="ENSOANG00000005802">
    <property type="expression patterns" value="Expressed in ovary and 7 other cell types or tissues"/>
</dbReference>
<sequence>MAAATATILRESPSVKKAVSLINTIDTGRFPRLLSRILQKLHLKAENSFSQEEEEKLQVAFSLEKQDLHLVLETISFILEQAVYHSMKSAVLQQQLENIHLDQDKAEAFAHAWATVGQDTVEKFRQRILAPQKFRMCSGGYTPDEPRVRENPHYVIPVARTTSFFRQRIVNYPERCVVSEECFLIAHR</sequence>